<keyword evidence="6" id="KW-0967">Endosome</keyword>
<evidence type="ECO:0000256" key="6">
    <source>
        <dbReference type="ARBA" id="ARBA00022753"/>
    </source>
</evidence>
<evidence type="ECO:0000256" key="1">
    <source>
        <dbReference type="ARBA" id="ARBA00004337"/>
    </source>
</evidence>
<dbReference type="GO" id="GO:0010008">
    <property type="term" value="C:endosome membrane"/>
    <property type="evidence" value="ECO:0007669"/>
    <property type="project" value="UniProtKB-SubCell"/>
</dbReference>
<dbReference type="Proteomes" id="UP000275267">
    <property type="component" value="Unassembled WGS sequence"/>
</dbReference>
<dbReference type="PANTHER" id="PTHR10766">
    <property type="entry name" value="TRANSMEMBRANE 9 SUPERFAMILY PROTEIN"/>
    <property type="match status" value="1"/>
</dbReference>
<accession>A0A3L6PHS9</accession>
<dbReference type="PANTHER" id="PTHR10766:SF107">
    <property type="entry name" value="TRANSMEMBRANE 9 SUPERFAMILY MEMBER"/>
    <property type="match status" value="1"/>
</dbReference>
<reference evidence="11" key="1">
    <citation type="journal article" date="2019" name="Nat. Commun.">
        <title>The genome of broomcorn millet.</title>
        <authorList>
            <person name="Zou C."/>
            <person name="Miki D."/>
            <person name="Li D."/>
            <person name="Tang Q."/>
            <person name="Xiao L."/>
            <person name="Rajput S."/>
            <person name="Deng P."/>
            <person name="Jia W."/>
            <person name="Huang R."/>
            <person name="Zhang M."/>
            <person name="Sun Y."/>
            <person name="Hu J."/>
            <person name="Fu X."/>
            <person name="Schnable P.S."/>
            <person name="Li F."/>
            <person name="Zhang H."/>
            <person name="Feng B."/>
            <person name="Zhu X."/>
            <person name="Liu R."/>
            <person name="Schnable J.C."/>
            <person name="Zhu J.-K."/>
            <person name="Zhang H."/>
        </authorList>
    </citation>
    <scope>NUCLEOTIDE SEQUENCE [LARGE SCALE GENOMIC DNA]</scope>
</reference>
<keyword evidence="4 9" id="KW-0812">Transmembrane</keyword>
<feature type="signal peptide" evidence="9">
    <location>
        <begin position="1"/>
        <end position="20"/>
    </location>
</feature>
<comment type="subcellular location">
    <subcellularLocation>
        <location evidence="1">Endosome membrane</location>
        <topology evidence="1">Multi-pass membrane protein</topology>
    </subcellularLocation>
    <subcellularLocation>
        <location evidence="2">Golgi apparatus membrane</location>
        <topology evidence="2">Multi-pass membrane protein</topology>
    </subcellularLocation>
</comment>
<comment type="caution">
    <text evidence="10">The sequence shown here is derived from an EMBL/GenBank/DDBJ whole genome shotgun (WGS) entry which is preliminary data.</text>
</comment>
<comment type="similarity">
    <text evidence="3 9">Belongs to the nonaspanin (TM9SF) (TC 9.A.2) family.</text>
</comment>
<evidence type="ECO:0000256" key="2">
    <source>
        <dbReference type="ARBA" id="ARBA00004653"/>
    </source>
</evidence>
<dbReference type="GO" id="GO:0072657">
    <property type="term" value="P:protein localization to membrane"/>
    <property type="evidence" value="ECO:0007669"/>
    <property type="project" value="TreeGrafter"/>
</dbReference>
<keyword evidence="7 9" id="KW-1133">Transmembrane helix</keyword>
<keyword evidence="11" id="KW-1185">Reference proteome</keyword>
<keyword evidence="8 9" id="KW-0472">Membrane</keyword>
<dbReference type="OrthoDB" id="1666796at2759"/>
<dbReference type="Pfam" id="PF02990">
    <property type="entry name" value="EMP70"/>
    <property type="match status" value="1"/>
</dbReference>
<feature type="chain" id="PRO_5017850895" description="Transmembrane 9 superfamily member" evidence="9">
    <location>
        <begin position="21"/>
        <end position="279"/>
    </location>
</feature>
<evidence type="ECO:0000256" key="4">
    <source>
        <dbReference type="ARBA" id="ARBA00022692"/>
    </source>
</evidence>
<name>A0A3L6PHS9_PANMI</name>
<comment type="caution">
    <text evidence="9">Lacks conserved residue(s) required for the propagation of feature annotation.</text>
</comment>
<evidence type="ECO:0000313" key="11">
    <source>
        <dbReference type="Proteomes" id="UP000275267"/>
    </source>
</evidence>
<dbReference type="EMBL" id="PQIB02000018">
    <property type="protein sequence ID" value="RLM55645.1"/>
    <property type="molecule type" value="Genomic_DNA"/>
</dbReference>
<evidence type="ECO:0000313" key="10">
    <source>
        <dbReference type="EMBL" id="RLM55645.1"/>
    </source>
</evidence>
<dbReference type="AlphaFoldDB" id="A0A3L6PHS9"/>
<evidence type="ECO:0000256" key="7">
    <source>
        <dbReference type="ARBA" id="ARBA00022989"/>
    </source>
</evidence>
<keyword evidence="5 9" id="KW-0732">Signal</keyword>
<evidence type="ECO:0000256" key="8">
    <source>
        <dbReference type="ARBA" id="ARBA00023136"/>
    </source>
</evidence>
<feature type="transmembrane region" description="Helical" evidence="9">
    <location>
        <begin position="216"/>
        <end position="235"/>
    </location>
</feature>
<proteinExistence type="inferred from homology"/>
<dbReference type="GO" id="GO:0000139">
    <property type="term" value="C:Golgi membrane"/>
    <property type="evidence" value="ECO:0007669"/>
    <property type="project" value="UniProtKB-SubCell"/>
</dbReference>
<sequence>MAMTTHLALLFLLVLACAAARGFYLPAVAPADFRKVVLPFFPPQGPVLFLFLEVLFPDALSRGCLQHDLLAVKVKQLSSIKTQVPYSYYSLPFCRPVTIVNSAGSLGERLRGDGSRTRPTWILDNLPMTIPVIGLDKEAPVFYLQGMPVGVKEWLWKDYSYFIHNHLSFLVKYNRDAHTGLARIVGFEESGIKRASRWDTHLNTPDDHWFNIGNSLMTVLFLSVMVAMIMLGTLYRDISMYNQLENQEEAQEESGWKLLHGNAFRPPVNADLLTCLSPC</sequence>
<evidence type="ECO:0000256" key="3">
    <source>
        <dbReference type="ARBA" id="ARBA00005227"/>
    </source>
</evidence>
<evidence type="ECO:0000256" key="9">
    <source>
        <dbReference type="RuleBase" id="RU363079"/>
    </source>
</evidence>
<evidence type="ECO:0000256" key="5">
    <source>
        <dbReference type="ARBA" id="ARBA00022729"/>
    </source>
</evidence>
<protein>
    <recommendedName>
        <fullName evidence="9">Transmembrane 9 superfamily member</fullName>
    </recommendedName>
</protein>
<dbReference type="InterPro" id="IPR004240">
    <property type="entry name" value="EMP70"/>
</dbReference>
<organism evidence="10 11">
    <name type="scientific">Panicum miliaceum</name>
    <name type="common">Proso millet</name>
    <name type="synonym">Broomcorn millet</name>
    <dbReference type="NCBI Taxonomy" id="4540"/>
    <lineage>
        <taxon>Eukaryota</taxon>
        <taxon>Viridiplantae</taxon>
        <taxon>Streptophyta</taxon>
        <taxon>Embryophyta</taxon>
        <taxon>Tracheophyta</taxon>
        <taxon>Spermatophyta</taxon>
        <taxon>Magnoliopsida</taxon>
        <taxon>Liliopsida</taxon>
        <taxon>Poales</taxon>
        <taxon>Poaceae</taxon>
        <taxon>PACMAD clade</taxon>
        <taxon>Panicoideae</taxon>
        <taxon>Panicodae</taxon>
        <taxon>Paniceae</taxon>
        <taxon>Panicinae</taxon>
        <taxon>Panicum</taxon>
        <taxon>Panicum sect. Panicum</taxon>
    </lineage>
</organism>
<gene>
    <name evidence="10" type="ORF">C2845_PM10G17530</name>
</gene>